<protein>
    <recommendedName>
        <fullName evidence="3">DUF2357 domain-containing protein</fullName>
    </recommendedName>
</protein>
<comment type="caution">
    <text evidence="1">The sequence shown here is derived from an EMBL/GenBank/DDBJ whole genome shotgun (WGS) entry which is preliminary data.</text>
</comment>
<reference evidence="1 2" key="1">
    <citation type="journal article" date="2019" name="Int. J. Syst. Evol. Microbiol.">
        <title>The Global Catalogue of Microorganisms (GCM) 10K type strain sequencing project: providing services to taxonomists for standard genome sequencing and annotation.</title>
        <authorList>
            <consortium name="The Broad Institute Genomics Platform"/>
            <consortium name="The Broad Institute Genome Sequencing Center for Infectious Disease"/>
            <person name="Wu L."/>
            <person name="Ma J."/>
        </authorList>
    </citation>
    <scope>NUCLEOTIDE SEQUENCE [LARGE SCALE GENOMIC DNA]</scope>
    <source>
        <strain evidence="1 2">CGMCC 1.12125</strain>
    </source>
</reference>
<keyword evidence="2" id="KW-1185">Reference proteome</keyword>
<gene>
    <name evidence="1" type="ORF">ACFR9U_14260</name>
</gene>
<evidence type="ECO:0000313" key="1">
    <source>
        <dbReference type="EMBL" id="MFD1588144.1"/>
    </source>
</evidence>
<dbReference type="AlphaFoldDB" id="A0ABD6CDR9"/>
<evidence type="ECO:0000313" key="2">
    <source>
        <dbReference type="Proteomes" id="UP001597119"/>
    </source>
</evidence>
<evidence type="ECO:0008006" key="3">
    <source>
        <dbReference type="Google" id="ProtNLM"/>
    </source>
</evidence>
<organism evidence="1 2">
    <name type="scientific">Halorientalis brevis</name>
    <dbReference type="NCBI Taxonomy" id="1126241"/>
    <lineage>
        <taxon>Archaea</taxon>
        <taxon>Methanobacteriati</taxon>
        <taxon>Methanobacteriota</taxon>
        <taxon>Stenosarchaea group</taxon>
        <taxon>Halobacteria</taxon>
        <taxon>Halobacteriales</taxon>
        <taxon>Haloarculaceae</taxon>
        <taxon>Halorientalis</taxon>
    </lineage>
</organism>
<dbReference type="EMBL" id="JBHUDJ010000008">
    <property type="protein sequence ID" value="MFD1588144.1"/>
    <property type="molecule type" value="Genomic_DNA"/>
</dbReference>
<sequence>MGVDAAEPGQDDLRTPAEELVREIASSFSVYLGRGIQLDSILENVDPTLNIENIDELLDIHFLLSGEKLSPQAEQRPPRLEVDVPVTLDYGVMDFISLLRRRLRRLYTTTKRETQQFEGQLRGRINWQETIKARYREGNPDSLTFACELTEETVTTPENLVLWELLTTIHDAHSRASDIVDQDEATWFDLWLDDSMLQNHLEAGLSDVYLSSLKDADVTVSDRMIRAVSESRSPLYREAADLLNWYRRLKRHDIDDSEAKSLLGRQLFYPDPKREDYDEVPTLFELYWVFRLLEAYDNPRLRLITGPTDLVAAWRESETQYELYHNWTGGNMLTFKPPVFDREDLAESKDEDRYLRRLDHLLNTQARSTEAVFGHQRPTSPDERRPDFVLLRRDVDTDEIERIAIGEVKYTRLQSTAADGLEELLEYMIYARKEKNGSETRYFTTGPDHFATPAVQGFLCIDQVPHSAVGDPSVDILEFGDRVSRPF</sequence>
<dbReference type="Proteomes" id="UP001597119">
    <property type="component" value="Unassembled WGS sequence"/>
</dbReference>
<name>A0ABD6CDR9_9EURY</name>
<proteinExistence type="predicted"/>
<dbReference type="RefSeq" id="WP_247381730.1">
    <property type="nucleotide sequence ID" value="NZ_JALLGV010000012.1"/>
</dbReference>
<accession>A0ABD6CDR9</accession>